<accession>A0A369KAR3</accession>
<dbReference type="NCBIfam" id="TIGR00964">
    <property type="entry name" value="secE_bact"/>
    <property type="match status" value="1"/>
</dbReference>
<sequence>MGQHILFEQRSKMIDLEEDTSSFSCFASPRELRSELRKIVWVPPGGMLRAVSLVVTVVFCSSVCVYLADLLGSLLLKGLSALFGLVFV</sequence>
<gene>
    <name evidence="6" type="ORF">HAT2_00208</name>
</gene>
<dbReference type="GO" id="GO:0006886">
    <property type="term" value="P:intracellular protein transport"/>
    <property type="evidence" value="ECO:0007669"/>
    <property type="project" value="InterPro"/>
</dbReference>
<evidence type="ECO:0000256" key="1">
    <source>
        <dbReference type="ARBA" id="ARBA00004370"/>
    </source>
</evidence>
<keyword evidence="4 5" id="KW-0472">Membrane</keyword>
<dbReference type="GO" id="GO:0009306">
    <property type="term" value="P:protein secretion"/>
    <property type="evidence" value="ECO:0007669"/>
    <property type="project" value="InterPro"/>
</dbReference>
<dbReference type="OrthoDB" id="9979499at2"/>
<keyword evidence="7" id="KW-1185">Reference proteome</keyword>
<dbReference type="GO" id="GO:0016020">
    <property type="term" value="C:membrane"/>
    <property type="evidence" value="ECO:0007669"/>
    <property type="project" value="UniProtKB-SubCell"/>
</dbReference>
<evidence type="ECO:0000256" key="4">
    <source>
        <dbReference type="ARBA" id="ARBA00023136"/>
    </source>
</evidence>
<name>A0A369KAR3_9BACT</name>
<dbReference type="EMBL" id="QQBG01000009">
    <property type="protein sequence ID" value="RDB31699.1"/>
    <property type="molecule type" value="Genomic_DNA"/>
</dbReference>
<dbReference type="Proteomes" id="UP000253816">
    <property type="component" value="Unassembled WGS sequence"/>
</dbReference>
<dbReference type="GO" id="GO:0006605">
    <property type="term" value="P:protein targeting"/>
    <property type="evidence" value="ECO:0007669"/>
    <property type="project" value="InterPro"/>
</dbReference>
<comment type="subcellular location">
    <subcellularLocation>
        <location evidence="1">Membrane</location>
    </subcellularLocation>
</comment>
<evidence type="ECO:0000256" key="2">
    <source>
        <dbReference type="ARBA" id="ARBA00022692"/>
    </source>
</evidence>
<dbReference type="AlphaFoldDB" id="A0A369KAR3"/>
<organism evidence="6 7">
    <name type="scientific">Candidatus Similichlamydia laticola</name>
    <dbReference type="NCBI Taxonomy" id="2170265"/>
    <lineage>
        <taxon>Bacteria</taxon>
        <taxon>Pseudomonadati</taxon>
        <taxon>Chlamydiota</taxon>
        <taxon>Chlamydiia</taxon>
        <taxon>Parachlamydiales</taxon>
        <taxon>Candidatus Parilichlamydiaceae</taxon>
        <taxon>Candidatus Similichlamydia</taxon>
    </lineage>
</organism>
<evidence type="ECO:0000256" key="5">
    <source>
        <dbReference type="SAM" id="Phobius"/>
    </source>
</evidence>
<evidence type="ECO:0000256" key="3">
    <source>
        <dbReference type="ARBA" id="ARBA00022989"/>
    </source>
</evidence>
<dbReference type="InterPro" id="IPR005807">
    <property type="entry name" value="SecE_bac"/>
</dbReference>
<evidence type="ECO:0008006" key="8">
    <source>
        <dbReference type="Google" id="ProtNLM"/>
    </source>
</evidence>
<keyword evidence="2 5" id="KW-0812">Transmembrane</keyword>
<reference evidence="6 7" key="1">
    <citation type="submission" date="2018-07" db="EMBL/GenBank/DDBJ databases">
        <title>Comparative genomics of the Candidatus Parilichlamydiaceae reveals evidence of convergent evolution and genome reduction in the phylum Chlamydiae.</title>
        <authorList>
            <person name="Taylor-Brown A."/>
            <person name="Polkinghorne A."/>
        </authorList>
    </citation>
    <scope>NUCLEOTIDE SEQUENCE [LARGE SCALE GENOMIC DNA]</scope>
    <source>
        <strain evidence="6 7">Hat2</strain>
    </source>
</reference>
<comment type="caution">
    <text evidence="6">The sequence shown here is derived from an EMBL/GenBank/DDBJ whole genome shotgun (WGS) entry which is preliminary data.</text>
</comment>
<protein>
    <recommendedName>
        <fullName evidence="8">Preprotein translocase subunit SecE</fullName>
    </recommendedName>
</protein>
<feature type="transmembrane region" description="Helical" evidence="5">
    <location>
        <begin position="47"/>
        <end position="68"/>
    </location>
</feature>
<proteinExistence type="predicted"/>
<evidence type="ECO:0000313" key="7">
    <source>
        <dbReference type="Proteomes" id="UP000253816"/>
    </source>
</evidence>
<evidence type="ECO:0000313" key="6">
    <source>
        <dbReference type="EMBL" id="RDB31699.1"/>
    </source>
</evidence>
<keyword evidence="3 5" id="KW-1133">Transmembrane helix</keyword>
<dbReference type="GO" id="GO:0008320">
    <property type="term" value="F:protein transmembrane transporter activity"/>
    <property type="evidence" value="ECO:0007669"/>
    <property type="project" value="InterPro"/>
</dbReference>